<gene>
    <name evidence="2" type="ORF">G6F50_014059</name>
</gene>
<comment type="caution">
    <text evidence="2">The sequence shown here is derived from an EMBL/GenBank/DDBJ whole genome shotgun (WGS) entry which is preliminary data.</text>
</comment>
<sequence length="139" mass="14888">MYREFSLRYLQRIAQGLERGQGSERTPLILFGKGTGLHLEPLSQTGADALGLDWTLDLDEALRRTGGRVALQGNLAPTTRYASPDAIAAAAARVLDTYAAGNGGSREGHVFNLGHGMSPDMDPAHVQVLVDAVHAHSQR</sequence>
<dbReference type="Pfam" id="PF01208">
    <property type="entry name" value="URO-D"/>
    <property type="match status" value="1"/>
</dbReference>
<dbReference type="PANTHER" id="PTHR21091">
    <property type="entry name" value="METHYLTETRAHYDROFOLATE:HOMOCYSTEINE METHYLTRANSFERASE RELATED"/>
    <property type="match status" value="1"/>
</dbReference>
<reference evidence="2 3" key="1">
    <citation type="journal article" date="2020" name="Microb. Genom.">
        <title>Genetic diversity of clinical and environmental Mucorales isolates obtained from an investigation of mucormycosis cases among solid organ transplant recipients.</title>
        <authorList>
            <person name="Nguyen M.H."/>
            <person name="Kaul D."/>
            <person name="Muto C."/>
            <person name="Cheng S.J."/>
            <person name="Richter R.A."/>
            <person name="Bruno V.M."/>
            <person name="Liu G."/>
            <person name="Beyhan S."/>
            <person name="Sundermann A.J."/>
            <person name="Mounaud S."/>
            <person name="Pasculle A.W."/>
            <person name="Nierman W.C."/>
            <person name="Driscoll E."/>
            <person name="Cumbie R."/>
            <person name="Clancy C.J."/>
            <person name="Dupont C.L."/>
        </authorList>
    </citation>
    <scope>NUCLEOTIDE SEQUENCE [LARGE SCALE GENOMIC DNA]</scope>
    <source>
        <strain evidence="2 3">GL24</strain>
    </source>
</reference>
<dbReference type="PANTHER" id="PTHR21091:SF169">
    <property type="entry name" value="UROPORPHYRINOGEN DECARBOXYLASE"/>
    <property type="match status" value="1"/>
</dbReference>
<accession>A0A9P7CAF2</accession>
<protein>
    <recommendedName>
        <fullName evidence="1">Uroporphyrinogen decarboxylase (URO-D) domain-containing protein</fullName>
    </recommendedName>
</protein>
<organism evidence="2 3">
    <name type="scientific">Rhizopus delemar</name>
    <dbReference type="NCBI Taxonomy" id="936053"/>
    <lineage>
        <taxon>Eukaryota</taxon>
        <taxon>Fungi</taxon>
        <taxon>Fungi incertae sedis</taxon>
        <taxon>Mucoromycota</taxon>
        <taxon>Mucoromycotina</taxon>
        <taxon>Mucoromycetes</taxon>
        <taxon>Mucorales</taxon>
        <taxon>Mucorineae</taxon>
        <taxon>Rhizopodaceae</taxon>
        <taxon>Rhizopus</taxon>
    </lineage>
</organism>
<evidence type="ECO:0000313" key="3">
    <source>
        <dbReference type="Proteomes" id="UP000740926"/>
    </source>
</evidence>
<evidence type="ECO:0000313" key="2">
    <source>
        <dbReference type="EMBL" id="KAG1542831.1"/>
    </source>
</evidence>
<dbReference type="InterPro" id="IPR000257">
    <property type="entry name" value="Uroporphyrinogen_deCOase"/>
</dbReference>
<proteinExistence type="predicted"/>
<keyword evidence="3" id="KW-1185">Reference proteome</keyword>
<dbReference type="InterPro" id="IPR038071">
    <property type="entry name" value="UROD/MetE-like_sf"/>
</dbReference>
<dbReference type="SUPFAM" id="SSF51726">
    <property type="entry name" value="UROD/MetE-like"/>
    <property type="match status" value="1"/>
</dbReference>
<dbReference type="AlphaFoldDB" id="A0A9P7CAF2"/>
<evidence type="ECO:0000259" key="1">
    <source>
        <dbReference type="Pfam" id="PF01208"/>
    </source>
</evidence>
<dbReference type="GO" id="GO:0006783">
    <property type="term" value="P:heme biosynthetic process"/>
    <property type="evidence" value="ECO:0007669"/>
    <property type="project" value="TreeGrafter"/>
</dbReference>
<dbReference type="Proteomes" id="UP000740926">
    <property type="component" value="Unassembled WGS sequence"/>
</dbReference>
<dbReference type="GO" id="GO:0004853">
    <property type="term" value="F:uroporphyrinogen decarboxylase activity"/>
    <property type="evidence" value="ECO:0007669"/>
    <property type="project" value="InterPro"/>
</dbReference>
<dbReference type="Gene3D" id="3.20.20.210">
    <property type="match status" value="1"/>
</dbReference>
<feature type="domain" description="Uroporphyrinogen decarboxylase (URO-D)" evidence="1">
    <location>
        <begin position="1"/>
        <end position="136"/>
    </location>
</feature>
<name>A0A9P7CAF2_9FUNG</name>
<dbReference type="GO" id="GO:0005829">
    <property type="term" value="C:cytosol"/>
    <property type="evidence" value="ECO:0007669"/>
    <property type="project" value="TreeGrafter"/>
</dbReference>
<dbReference type="EMBL" id="JAANIU010006262">
    <property type="protein sequence ID" value="KAG1542831.1"/>
    <property type="molecule type" value="Genomic_DNA"/>
</dbReference>